<comment type="caution">
    <text evidence="3">The sequence shown here is derived from an EMBL/GenBank/DDBJ whole genome shotgun (WGS) entry which is preliminary data.</text>
</comment>
<dbReference type="InterPro" id="IPR027417">
    <property type="entry name" value="P-loop_NTPase"/>
</dbReference>
<name>A0A8B6GQF5_MYTGA</name>
<keyword evidence="1" id="KW-0547">Nucleotide-binding</keyword>
<dbReference type="GO" id="GO:0003924">
    <property type="term" value="F:GTPase activity"/>
    <property type="evidence" value="ECO:0007669"/>
    <property type="project" value="InterPro"/>
</dbReference>
<evidence type="ECO:0000313" key="3">
    <source>
        <dbReference type="EMBL" id="VDI67632.1"/>
    </source>
</evidence>
<dbReference type="OrthoDB" id="6041163at2759"/>
<organism evidence="3 4">
    <name type="scientific">Mytilus galloprovincialis</name>
    <name type="common">Mediterranean mussel</name>
    <dbReference type="NCBI Taxonomy" id="29158"/>
    <lineage>
        <taxon>Eukaryota</taxon>
        <taxon>Metazoa</taxon>
        <taxon>Spiralia</taxon>
        <taxon>Lophotrochozoa</taxon>
        <taxon>Mollusca</taxon>
        <taxon>Bivalvia</taxon>
        <taxon>Autobranchia</taxon>
        <taxon>Pteriomorphia</taxon>
        <taxon>Mytilida</taxon>
        <taxon>Mytiloidea</taxon>
        <taxon>Mytilidae</taxon>
        <taxon>Mytilinae</taxon>
        <taxon>Mytilus</taxon>
    </lineage>
</organism>
<dbReference type="InterPro" id="IPR003578">
    <property type="entry name" value="Small_GTPase_Rho"/>
</dbReference>
<dbReference type="Gene3D" id="3.40.50.300">
    <property type="entry name" value="P-loop containing nucleotide triphosphate hydrolases"/>
    <property type="match status" value="1"/>
</dbReference>
<dbReference type="SMART" id="SM00173">
    <property type="entry name" value="RAS"/>
    <property type="match status" value="1"/>
</dbReference>
<dbReference type="Proteomes" id="UP000596742">
    <property type="component" value="Unassembled WGS sequence"/>
</dbReference>
<dbReference type="SMART" id="SM00175">
    <property type="entry name" value="RAB"/>
    <property type="match status" value="1"/>
</dbReference>
<dbReference type="GO" id="GO:0005525">
    <property type="term" value="F:GTP binding"/>
    <property type="evidence" value="ECO:0007669"/>
    <property type="project" value="UniProtKB-KW"/>
</dbReference>
<dbReference type="SMART" id="SM00174">
    <property type="entry name" value="RHO"/>
    <property type="match status" value="1"/>
</dbReference>
<dbReference type="EMBL" id="UYJE01008826">
    <property type="protein sequence ID" value="VDI67632.1"/>
    <property type="molecule type" value="Genomic_DNA"/>
</dbReference>
<keyword evidence="4" id="KW-1185">Reference proteome</keyword>
<dbReference type="InterPro" id="IPR005225">
    <property type="entry name" value="Small_GTP-bd"/>
</dbReference>
<dbReference type="AlphaFoldDB" id="A0A8B6GQF5"/>
<keyword evidence="2" id="KW-0342">GTP-binding</keyword>
<reference evidence="3" key="1">
    <citation type="submission" date="2018-11" db="EMBL/GenBank/DDBJ databases">
        <authorList>
            <person name="Alioto T."/>
            <person name="Alioto T."/>
        </authorList>
    </citation>
    <scope>NUCLEOTIDE SEQUENCE</scope>
</reference>
<evidence type="ECO:0000313" key="4">
    <source>
        <dbReference type="Proteomes" id="UP000596742"/>
    </source>
</evidence>
<dbReference type="PANTHER" id="PTHR24072">
    <property type="entry name" value="RHO FAMILY GTPASE"/>
    <property type="match status" value="1"/>
</dbReference>
<dbReference type="CDD" id="cd00157">
    <property type="entry name" value="Rho"/>
    <property type="match status" value="1"/>
</dbReference>
<dbReference type="PROSITE" id="PS51419">
    <property type="entry name" value="RAB"/>
    <property type="match status" value="1"/>
</dbReference>
<dbReference type="PROSITE" id="PS51420">
    <property type="entry name" value="RHO"/>
    <property type="match status" value="1"/>
</dbReference>
<evidence type="ECO:0000256" key="1">
    <source>
        <dbReference type="ARBA" id="ARBA00022741"/>
    </source>
</evidence>
<dbReference type="Pfam" id="PF00071">
    <property type="entry name" value="Ras"/>
    <property type="match status" value="1"/>
</dbReference>
<proteinExistence type="predicted"/>
<dbReference type="PRINTS" id="PR00449">
    <property type="entry name" value="RASTRNSFRMNG"/>
</dbReference>
<sequence length="213" mass="24528">MKVLFDTAMPPCKRHGLTPNYILYVRCRNVGKRCLLRSYVDGQFPNDDVKNVSNGYKKDIEFLGKSIRLVLWDINVEEENARLRHLTYPLTDLFLLCFSLVDQNSMENIEKIWHREITRHCPHTPFILVGTKSDLLDNNMLSSHGRCSGCVRTKAEELCKRIHAFKYVECSSLIRDGLDNVFSVGLHSICSTQTSNGDENEEEQKEVKNCVLM</sequence>
<dbReference type="PROSITE" id="PS51421">
    <property type="entry name" value="RAS"/>
    <property type="match status" value="1"/>
</dbReference>
<dbReference type="SUPFAM" id="SSF52540">
    <property type="entry name" value="P-loop containing nucleoside triphosphate hydrolases"/>
    <property type="match status" value="1"/>
</dbReference>
<protein>
    <submittedName>
        <fullName evidence="3">Uncharacterized protein</fullName>
    </submittedName>
</protein>
<accession>A0A8B6GQF5</accession>
<evidence type="ECO:0000256" key="2">
    <source>
        <dbReference type="ARBA" id="ARBA00023134"/>
    </source>
</evidence>
<dbReference type="NCBIfam" id="TIGR00231">
    <property type="entry name" value="small_GTP"/>
    <property type="match status" value="1"/>
</dbReference>
<gene>
    <name evidence="3" type="ORF">MGAL_10B003166</name>
</gene>
<dbReference type="GO" id="GO:0007264">
    <property type="term" value="P:small GTPase-mediated signal transduction"/>
    <property type="evidence" value="ECO:0007669"/>
    <property type="project" value="InterPro"/>
</dbReference>
<dbReference type="InterPro" id="IPR001806">
    <property type="entry name" value="Small_GTPase"/>
</dbReference>